<dbReference type="SMART" id="SM00409">
    <property type="entry name" value="IG"/>
    <property type="match status" value="1"/>
</dbReference>
<keyword evidence="2" id="KW-0399">Innate immunity</keyword>
<comment type="subcellular location">
    <subcellularLocation>
        <location evidence="1">Membrane</location>
        <topology evidence="1">Single-pass type I membrane protein</topology>
    </subcellularLocation>
</comment>
<name>A0A8C9HIS2_9PRIM</name>
<reference evidence="14" key="1">
    <citation type="submission" date="2025-08" db="UniProtKB">
        <authorList>
            <consortium name="Ensembl"/>
        </authorList>
    </citation>
    <scope>IDENTIFICATION</scope>
</reference>
<evidence type="ECO:0000256" key="11">
    <source>
        <dbReference type="ARBA" id="ARBA00023319"/>
    </source>
</evidence>
<dbReference type="RefSeq" id="XP_023070020.1">
    <property type="nucleotide sequence ID" value="XM_023214252.2"/>
</dbReference>
<evidence type="ECO:0000256" key="7">
    <source>
        <dbReference type="ARBA" id="ARBA00023130"/>
    </source>
</evidence>
<keyword evidence="11" id="KW-0393">Immunoglobulin domain</keyword>
<gene>
    <name evidence="14" type="primary">SLAMF6</name>
</gene>
<evidence type="ECO:0000256" key="3">
    <source>
        <dbReference type="ARBA" id="ARBA00022692"/>
    </source>
</evidence>
<dbReference type="CTD" id="114836"/>
<keyword evidence="6 12" id="KW-1133">Transmembrane helix</keyword>
<keyword evidence="10" id="KW-0325">Glycoprotein</keyword>
<dbReference type="InterPro" id="IPR015631">
    <property type="entry name" value="CD2/SLAM_rcpt"/>
</dbReference>
<protein>
    <submittedName>
        <fullName evidence="14">SLAM family member 6</fullName>
    </submittedName>
</protein>
<dbReference type="FunFam" id="2.60.40.10:FF:000820">
    <property type="entry name" value="SLAM family member 7"/>
    <property type="match status" value="1"/>
</dbReference>
<evidence type="ECO:0000256" key="10">
    <source>
        <dbReference type="ARBA" id="ARBA00023180"/>
    </source>
</evidence>
<dbReference type="GO" id="GO:0045087">
    <property type="term" value="P:innate immune response"/>
    <property type="evidence" value="ECO:0007669"/>
    <property type="project" value="UniProtKB-KW"/>
</dbReference>
<keyword evidence="15" id="KW-1185">Reference proteome</keyword>
<evidence type="ECO:0000256" key="1">
    <source>
        <dbReference type="ARBA" id="ARBA00004479"/>
    </source>
</evidence>
<dbReference type="GO" id="GO:0009897">
    <property type="term" value="C:external side of plasma membrane"/>
    <property type="evidence" value="ECO:0007669"/>
    <property type="project" value="TreeGrafter"/>
</dbReference>
<evidence type="ECO:0000259" key="13">
    <source>
        <dbReference type="PROSITE" id="PS50835"/>
    </source>
</evidence>
<dbReference type="PANTHER" id="PTHR12080:SF16">
    <property type="entry name" value="SLAM FAMILY MEMBER 6"/>
    <property type="match status" value="1"/>
</dbReference>
<dbReference type="InterPro" id="IPR036179">
    <property type="entry name" value="Ig-like_dom_sf"/>
</dbReference>
<organism evidence="14 15">
    <name type="scientific">Piliocolobus tephrosceles</name>
    <name type="common">Ugandan red Colobus</name>
    <dbReference type="NCBI Taxonomy" id="591936"/>
    <lineage>
        <taxon>Eukaryota</taxon>
        <taxon>Metazoa</taxon>
        <taxon>Chordata</taxon>
        <taxon>Craniata</taxon>
        <taxon>Vertebrata</taxon>
        <taxon>Euteleostomi</taxon>
        <taxon>Mammalia</taxon>
        <taxon>Eutheria</taxon>
        <taxon>Euarchontoglires</taxon>
        <taxon>Primates</taxon>
        <taxon>Haplorrhini</taxon>
        <taxon>Catarrhini</taxon>
        <taxon>Cercopithecidae</taxon>
        <taxon>Colobinae</taxon>
        <taxon>Piliocolobus</taxon>
    </lineage>
</organism>
<evidence type="ECO:0000256" key="2">
    <source>
        <dbReference type="ARBA" id="ARBA00022588"/>
    </source>
</evidence>
<accession>A0A8C9HIS2</accession>
<proteinExistence type="predicted"/>
<reference evidence="14" key="2">
    <citation type="submission" date="2025-09" db="UniProtKB">
        <authorList>
            <consortium name="Ensembl"/>
        </authorList>
    </citation>
    <scope>IDENTIFICATION</scope>
</reference>
<keyword evidence="3 12" id="KW-0812">Transmembrane</keyword>
<evidence type="ECO:0000256" key="8">
    <source>
        <dbReference type="ARBA" id="ARBA00023136"/>
    </source>
</evidence>
<feature type="domain" description="Ig-like" evidence="13">
    <location>
        <begin position="99"/>
        <end position="167"/>
    </location>
</feature>
<evidence type="ECO:0000256" key="6">
    <source>
        <dbReference type="ARBA" id="ARBA00022989"/>
    </source>
</evidence>
<keyword evidence="7" id="KW-1064">Adaptive immunity</keyword>
<evidence type="ECO:0000256" key="9">
    <source>
        <dbReference type="ARBA" id="ARBA00023157"/>
    </source>
</evidence>
<sequence>MPAQPFRCPAYSKNINIHAKVAGPGCSQSISVDSQQGREKDLHVPSGPHHNTLALKQLCSCTKWNLVSQSRSTPLMVNGVLGESVILPLKFPAGEKIQSITWLFNGTSLAFIVLSETNSTKIHVTHPKQRKRLNFTQSYSLKLSNLEMEDTGSYSAQITTETSANLSSYTLRIFRQLRNIQVNNYSQLFQNRTCEIHLTCSVEDADDNVSFRWEALGSTLSSEPNITTSWDPRISSEQDYTCIAENAVSNLSFSVSAQKLCGDAKIQYIDTKMILFVVFGTCIVTSFIIVLLLVLRKRRDSLPLSTQRTQGPAESAGNIEYVSVSPVSNTVYASVTHSKRETEISTPIKNATVTIYSTINHSKESKPTFSRATALDNVM</sequence>
<dbReference type="Ensembl" id="ENSPTET00000028683.1">
    <property type="protein sequence ID" value="ENSPTEP00000019675.1"/>
    <property type="gene ID" value="ENSPTEG00000020975.1"/>
</dbReference>
<dbReference type="Gene3D" id="2.60.40.10">
    <property type="entry name" value="Immunoglobulins"/>
    <property type="match status" value="2"/>
</dbReference>
<dbReference type="SUPFAM" id="SSF48726">
    <property type="entry name" value="Immunoglobulin"/>
    <property type="match status" value="1"/>
</dbReference>
<dbReference type="AlphaFoldDB" id="A0A8C9HIS2"/>
<dbReference type="GO" id="GO:0032729">
    <property type="term" value="P:positive regulation of type II interferon production"/>
    <property type="evidence" value="ECO:0007669"/>
    <property type="project" value="TreeGrafter"/>
</dbReference>
<dbReference type="FunFam" id="2.60.40.10:FF:000470">
    <property type="entry name" value="SLAM family member 7"/>
    <property type="match status" value="1"/>
</dbReference>
<dbReference type="InterPro" id="IPR007110">
    <property type="entry name" value="Ig-like_dom"/>
</dbReference>
<dbReference type="GO" id="GO:0072540">
    <property type="term" value="P:T-helper 17 cell lineage commitment"/>
    <property type="evidence" value="ECO:0007669"/>
    <property type="project" value="TreeGrafter"/>
</dbReference>
<evidence type="ECO:0000256" key="12">
    <source>
        <dbReference type="SAM" id="Phobius"/>
    </source>
</evidence>
<evidence type="ECO:0000256" key="4">
    <source>
        <dbReference type="ARBA" id="ARBA00022729"/>
    </source>
</evidence>
<dbReference type="PROSITE" id="PS50835">
    <property type="entry name" value="IG_LIKE"/>
    <property type="match status" value="2"/>
</dbReference>
<dbReference type="CDD" id="cd16842">
    <property type="entry name" value="Ig_SLAM-like_N"/>
    <property type="match status" value="1"/>
</dbReference>
<dbReference type="PANTHER" id="PTHR12080">
    <property type="entry name" value="SIGNALING LYMPHOCYTIC ACTIVATION MOLECULE"/>
    <property type="match status" value="1"/>
</dbReference>
<dbReference type="InterPro" id="IPR003599">
    <property type="entry name" value="Ig_sub"/>
</dbReference>
<keyword evidence="5" id="KW-0391">Immunity</keyword>
<evidence type="ECO:0000256" key="5">
    <source>
        <dbReference type="ARBA" id="ARBA00022859"/>
    </source>
</evidence>
<keyword evidence="8 12" id="KW-0472">Membrane</keyword>
<dbReference type="Proteomes" id="UP000694416">
    <property type="component" value="Unplaced"/>
</dbReference>
<evidence type="ECO:0000313" key="15">
    <source>
        <dbReference type="Proteomes" id="UP000694416"/>
    </source>
</evidence>
<feature type="domain" description="Ig-like" evidence="13">
    <location>
        <begin position="198"/>
        <end position="256"/>
    </location>
</feature>
<dbReference type="Pfam" id="PF07686">
    <property type="entry name" value="V-set"/>
    <property type="match status" value="1"/>
</dbReference>
<evidence type="ECO:0000313" key="14">
    <source>
        <dbReference type="Ensembl" id="ENSPTEP00000019675.1"/>
    </source>
</evidence>
<dbReference type="InterPro" id="IPR013106">
    <property type="entry name" value="Ig_V-set"/>
</dbReference>
<feature type="transmembrane region" description="Helical" evidence="12">
    <location>
        <begin position="273"/>
        <end position="295"/>
    </location>
</feature>
<dbReference type="InterPro" id="IPR013783">
    <property type="entry name" value="Ig-like_fold"/>
</dbReference>
<dbReference type="GeneID" id="111543878"/>
<keyword evidence="4" id="KW-0732">Signal</keyword>
<keyword evidence="9" id="KW-1015">Disulfide bond</keyword>